<evidence type="ECO:0000256" key="9">
    <source>
        <dbReference type="PROSITE-ProRule" id="PRU00497"/>
    </source>
</evidence>
<dbReference type="InterPro" id="IPR033336">
    <property type="entry name" value="SAXO1/2"/>
</dbReference>
<dbReference type="PRINTS" id="PR02073">
    <property type="entry name" value="FOLLICULNIP1"/>
</dbReference>
<dbReference type="InterPro" id="IPR008971">
    <property type="entry name" value="HSP40/DnaJ_pept-bd"/>
</dbReference>
<dbReference type="Pfam" id="PF14636">
    <property type="entry name" value="FNIP_N"/>
    <property type="match status" value="1"/>
</dbReference>
<feature type="domain" description="UDENN FNIP1/2-type" evidence="11">
    <location>
        <begin position="384"/>
        <end position="561"/>
    </location>
</feature>
<dbReference type="CDD" id="cd10747">
    <property type="entry name" value="DnaJ_C"/>
    <property type="match status" value="1"/>
</dbReference>
<keyword evidence="6" id="KW-0963">Cytoplasm</keyword>
<evidence type="ECO:0000256" key="4">
    <source>
        <dbReference type="ARBA" id="ARBA00008738"/>
    </source>
</evidence>
<organism evidence="12 13">
    <name type="scientific">Cyphomyrmex costatus</name>
    <dbReference type="NCBI Taxonomy" id="456900"/>
    <lineage>
        <taxon>Eukaryota</taxon>
        <taxon>Metazoa</taxon>
        <taxon>Ecdysozoa</taxon>
        <taxon>Arthropoda</taxon>
        <taxon>Hexapoda</taxon>
        <taxon>Insecta</taxon>
        <taxon>Pterygota</taxon>
        <taxon>Neoptera</taxon>
        <taxon>Endopterygota</taxon>
        <taxon>Hymenoptera</taxon>
        <taxon>Apocrita</taxon>
        <taxon>Aculeata</taxon>
        <taxon>Formicoidea</taxon>
        <taxon>Formicidae</taxon>
        <taxon>Myrmicinae</taxon>
        <taxon>Cyphomyrmex</taxon>
    </lineage>
</organism>
<keyword evidence="8" id="KW-0458">Lysosome</keyword>
<dbReference type="InterPro" id="IPR031311">
    <property type="entry name" value="CHIT_BIND_RR_consensus"/>
</dbReference>
<comment type="similarity">
    <text evidence="3">Belongs to the FNIP family.</text>
</comment>
<dbReference type="Pfam" id="PF14637">
    <property type="entry name" value="FNIP_M"/>
    <property type="match status" value="1"/>
</dbReference>
<dbReference type="STRING" id="456900.A0A195D702"/>
<evidence type="ECO:0000256" key="5">
    <source>
        <dbReference type="ARBA" id="ARBA00022460"/>
    </source>
</evidence>
<dbReference type="GO" id="GO:0042030">
    <property type="term" value="F:ATPase inhibitor activity"/>
    <property type="evidence" value="ECO:0007669"/>
    <property type="project" value="TreeGrafter"/>
</dbReference>
<dbReference type="InterPro" id="IPR028086">
    <property type="entry name" value="FNIP_C_dom"/>
</dbReference>
<dbReference type="Pfam" id="PF01556">
    <property type="entry name" value="DnaJ_C"/>
    <property type="match status" value="1"/>
</dbReference>
<feature type="compositionally biased region" description="Polar residues" evidence="10">
    <location>
        <begin position="572"/>
        <end position="612"/>
    </location>
</feature>
<dbReference type="GO" id="GO:0051082">
    <property type="term" value="F:unfolded protein binding"/>
    <property type="evidence" value="ECO:0007669"/>
    <property type="project" value="InterPro"/>
</dbReference>
<dbReference type="InterPro" id="IPR028085">
    <property type="entry name" value="FNIP_mid_dom"/>
</dbReference>
<evidence type="ECO:0000313" key="12">
    <source>
        <dbReference type="EMBL" id="KYN08653.1"/>
    </source>
</evidence>
<gene>
    <name evidence="12" type="ORF">ALC62_00324</name>
</gene>
<comment type="similarity">
    <text evidence="4">Belongs to the FAM154 family.</text>
</comment>
<proteinExistence type="inferred from homology"/>
<dbReference type="InterPro" id="IPR026156">
    <property type="entry name" value="FNIP_fam"/>
</dbReference>
<reference evidence="12 13" key="1">
    <citation type="submission" date="2016-03" db="EMBL/GenBank/DDBJ databases">
        <title>Cyphomyrmex costatus WGS genome.</title>
        <authorList>
            <person name="Nygaard S."/>
            <person name="Hu H."/>
            <person name="Boomsma J."/>
            <person name="Zhang G."/>
        </authorList>
    </citation>
    <scope>NUCLEOTIDE SEQUENCE [LARGE SCALE GENOMIC DNA]</scope>
    <source>
        <strain evidence="12">MS0001</strain>
        <tissue evidence="12">Whole body</tissue>
    </source>
</reference>
<sequence length="2176" mass="246553">MRTFREFFATENPYDDLLNILTEPQPLLEFPEGRGIKRKEEPLIKTLFLTLSEVFFGGIKKMKIQRLVLLGDDKSMTASMEKILTIPIKPGIPAGTRIVFPEEGDQSPSKIPDTVSVADVIFVTEDRPHETFWREGSDLHTTVDIFLREALTGTVITLNTIDDRTLRIPITSIVTPNYTKCVPGEGMPILINPKRKGNLILRFNIEFPVYLPLSNKNYIKKAFEASRTNVENAEYVHRLILANKMRRNVDDDVPFRRGVNDEADRLKFICETYLKNPIYNELDLKGSWQEVISPSCGRELASTMSVPSVPAMLNYLGQSYDSFARDFIYSKRLNPREHTAGRGFMMPLLDKLLPGRKSSPRESAESLVSSARTTENDRDSVLQVGANQVRILLFRECEWRGRKLLFDSMTVQKYRSKNEIACTAVNNNAEGKCEIPFNIRTTHDFENYEEFALDIWKIFDIQSDNRFIRYTISTNFKILCIPMLNRLEVLIKKNESSFEEFRDKTVEDDVSLLSEMVFGTVAMTYRGSSFKVHSMNSPPCIMCTKIFPATEHGMCKTSERVLDEGLGRSTHVDSTSSNTSMRSFQSRPSSGNLSSNDSHVSPRKSSTCSSIGSGWDIDIAPPTSSSQSLESNGSSGLGSLTSLRKRWLRAVSTSLGRTDSDDAFGMQHWNENGSDGRDGHTKRHKTRLGLTMLVRLAQGHESQIKMRLLEHMAFLEGMLDRLRYFCIETSNINGFNCKRMQLTDRMCKATSRFVISLLHVVLDIDANTRTPLLWHDILLNSVTVNEKTNILYRSLQQMCQLFDELDTKSTNFFLSTVVTAVLTYHLGWVYTVLSPYDRHMIEKLGSWYSCNPLWAQLGDLYGALGNPVKVAHTVIAGDPRKSDLINSVLSFLSYFIRSGTIQKYQEYRCTSQQDVQIATNMLEEARNKRPYLFSNKRSTCAFNDRNSSIRRCESRILSSRKSTQSSETGTDDINAQCTPKYPAERPRLSRSVSPLKRSATMKSGLDTLMMKSTDTLLDLKLLTKEFLLRENQKSEKYELIQEDRSKDIEKNFKMSNEVKIIVSDIESQENITTKGYQPQDFLQFPLRSFEKKLGMHDTEESLATGKTELQHQLNNNVNPLKMFYSRPELSLDMNGGFVDEFKESQVFFTLGGEDKPAKLPLRSHLSNNCQCSYTFTRLPSTSAQLPEGVLRKIIQRNFPESSKSMQPPSEATSSMGARSIGFCLKCNGQGYAASKDYDSSKQVLETPTNATEVLRTCGSSEGSRTMRLSRSNSLEALMEANSVVELPMPQSRKISQVKTGLIREMGFTKTLMRSKTINDKTNILGTGYTWGLVLQGITKKKKRRKRKNLSEDEKDNSEIESEENWWSCMREEVMANARFPTIDQPVAEALCVLADLDTWHVGILSNNAPWQSPPLPVGMSRLVSNMLESFAYVWRKYHSPIHKYVQPEIPKSFAPIHYYWKSNVPMDKDTMYRLSYWEGPSTTVEPIRPEDNLTCGDTPMSDETTHKMSYFGNWCVKTDPPITPCDRQWLGRGPMEDVTTHKRDYSWKSTTRPEVIKAENNLYPPCSALSDDTTYRLSYYNSSCLLPVQSFAPVRKYVKSDTPMEGCTTYKLSYWPNETPLKDESYRQKGEYHRPVTPMDGCTTYKLSYWPHCDEKPPEPFSRDENENLLNAGCCFDDNTTYRLSYFGCDGDKPPDPIRQPGNMIFSPCPLSHDTVNRLSFLGNWCFKPETSITPCDKQLLGRGPMQDETTQKHDYTWKRVMPPTEVRPENNLTFSSLPLESCTTHRLSYIPNDHECLLPIKSYAPICKYQPSDVAMESETTMRLSYQPVEPTNQIDKPWAAAPSYYSPVNPMEDNTTYNLSYIPPGVLVPLSSCSASYSSVNAYETMILGLAVAQDQNYHGRNYQQNDEQHQADNRRPTSTTPIPILHWNKQQEHDGTYKIGYETGNNIIAEESGYIKTIGEGEDRAEAIVQQGTFSYTSPEGQLITIHYTADETGFHAQGDHIPTPPPVSEEIQKGLDLIYAEQRQDDESGSHRLLDDESHCVNLAQFLSLLLTIALAQHQHQQSHVQPIAILKQAQDISPEGSYSYAYETENGIAASEQGSPQPVGPKGDPAVIAQGQFQYTAPDGTPVALQYTADENGFHPQGAHLPVAPQVPELIQRAVAYVLAHPQPENQ</sequence>
<dbReference type="GO" id="GO:0005765">
    <property type="term" value="C:lysosomal membrane"/>
    <property type="evidence" value="ECO:0007669"/>
    <property type="project" value="UniProtKB-SubCell"/>
</dbReference>
<dbReference type="PROSITE" id="PS51836">
    <property type="entry name" value="DENN_FNIP12"/>
    <property type="match status" value="1"/>
</dbReference>
<feature type="region of interest" description="Disordered" evidence="10">
    <location>
        <begin position="1905"/>
        <end position="1924"/>
    </location>
</feature>
<dbReference type="GO" id="GO:0051087">
    <property type="term" value="F:protein-folding chaperone binding"/>
    <property type="evidence" value="ECO:0007669"/>
    <property type="project" value="TreeGrafter"/>
</dbReference>
<keyword evidence="5 9" id="KW-0193">Cuticle</keyword>
<dbReference type="InterPro" id="IPR000618">
    <property type="entry name" value="Insect_cuticle"/>
</dbReference>
<feature type="compositionally biased region" description="Basic and acidic residues" evidence="10">
    <location>
        <begin position="1909"/>
        <end position="1918"/>
    </location>
</feature>
<dbReference type="SUPFAM" id="SSF49493">
    <property type="entry name" value="HSP40/DnaJ peptide-binding domain"/>
    <property type="match status" value="2"/>
</dbReference>
<dbReference type="GO" id="GO:0008017">
    <property type="term" value="F:microtubule binding"/>
    <property type="evidence" value="ECO:0007669"/>
    <property type="project" value="InterPro"/>
</dbReference>
<dbReference type="Proteomes" id="UP000078542">
    <property type="component" value="Unassembled WGS sequence"/>
</dbReference>
<protein>
    <submittedName>
        <fullName evidence="12">DnaJ like protein subfamily B member 13</fullName>
    </submittedName>
</protein>
<evidence type="ECO:0000259" key="11">
    <source>
        <dbReference type="PROSITE" id="PS51836"/>
    </source>
</evidence>
<keyword evidence="7" id="KW-0472">Membrane</keyword>
<evidence type="ECO:0000256" key="1">
    <source>
        <dbReference type="ARBA" id="ARBA00004496"/>
    </source>
</evidence>
<feature type="compositionally biased region" description="Polar residues" evidence="10">
    <location>
        <begin position="956"/>
        <end position="977"/>
    </location>
</feature>
<dbReference type="GO" id="GO:0042302">
    <property type="term" value="F:structural constituent of cuticle"/>
    <property type="evidence" value="ECO:0007669"/>
    <property type="project" value="UniProtKB-UniRule"/>
</dbReference>
<name>A0A195D702_9HYME</name>
<dbReference type="Pfam" id="PF14638">
    <property type="entry name" value="FNIP_C"/>
    <property type="match status" value="1"/>
</dbReference>
<dbReference type="PROSITE" id="PS00233">
    <property type="entry name" value="CHIT_BIND_RR_1"/>
    <property type="match status" value="2"/>
</dbReference>
<dbReference type="Pfam" id="PF00379">
    <property type="entry name" value="Chitin_bind_4"/>
    <property type="match status" value="2"/>
</dbReference>
<feature type="region of interest" description="Disordered" evidence="10">
    <location>
        <begin position="956"/>
        <end position="996"/>
    </location>
</feature>
<keyword evidence="13" id="KW-1185">Reference proteome</keyword>
<evidence type="ECO:0000256" key="6">
    <source>
        <dbReference type="ARBA" id="ARBA00022490"/>
    </source>
</evidence>
<dbReference type="InterPro" id="IPR028084">
    <property type="entry name" value="FNIP_N_dom"/>
</dbReference>
<evidence type="ECO:0000313" key="13">
    <source>
        <dbReference type="Proteomes" id="UP000078542"/>
    </source>
</evidence>
<evidence type="ECO:0000256" key="7">
    <source>
        <dbReference type="ARBA" id="ARBA00023136"/>
    </source>
</evidence>
<dbReference type="PANTHER" id="PTHR21634:SF9">
    <property type="entry name" value="RE13835P"/>
    <property type="match status" value="1"/>
</dbReference>
<dbReference type="EMBL" id="KQ976750">
    <property type="protein sequence ID" value="KYN08653.1"/>
    <property type="molecule type" value="Genomic_DNA"/>
</dbReference>
<dbReference type="PANTHER" id="PTHR21634">
    <property type="entry name" value="RE13835P"/>
    <property type="match status" value="1"/>
</dbReference>
<accession>A0A195D702</accession>
<comment type="subcellular location">
    <subcellularLocation>
        <location evidence="1">Cytoplasm</location>
    </subcellularLocation>
    <subcellularLocation>
        <location evidence="2">Lysosome membrane</location>
    </subcellularLocation>
</comment>
<dbReference type="Gene3D" id="2.60.260.20">
    <property type="entry name" value="Urease metallochaperone UreE, N-terminal domain"/>
    <property type="match status" value="2"/>
</dbReference>
<evidence type="ECO:0000256" key="10">
    <source>
        <dbReference type="SAM" id="MobiDB-lite"/>
    </source>
</evidence>
<evidence type="ECO:0000256" key="8">
    <source>
        <dbReference type="ARBA" id="ARBA00023228"/>
    </source>
</evidence>
<feature type="region of interest" description="Disordered" evidence="10">
    <location>
        <begin position="566"/>
        <end position="614"/>
    </location>
</feature>
<dbReference type="Pfam" id="PF05217">
    <property type="entry name" value="SAXO1-2"/>
    <property type="match status" value="1"/>
</dbReference>
<dbReference type="InterPro" id="IPR002939">
    <property type="entry name" value="DnaJ_C"/>
</dbReference>
<evidence type="ECO:0000256" key="2">
    <source>
        <dbReference type="ARBA" id="ARBA00004656"/>
    </source>
</evidence>
<dbReference type="PROSITE" id="PS51155">
    <property type="entry name" value="CHIT_BIND_RR_2"/>
    <property type="match status" value="2"/>
</dbReference>
<dbReference type="GO" id="GO:0006457">
    <property type="term" value="P:protein folding"/>
    <property type="evidence" value="ECO:0007669"/>
    <property type="project" value="InterPro"/>
</dbReference>
<dbReference type="InterPro" id="IPR037545">
    <property type="entry name" value="DENN_FNIP1/2"/>
</dbReference>
<evidence type="ECO:0000256" key="3">
    <source>
        <dbReference type="ARBA" id="ARBA00007541"/>
    </source>
</evidence>
<dbReference type="FunFam" id="2.60.260.20:FF:000006">
    <property type="entry name" value="DnaJ subfamily B member 13"/>
    <property type="match status" value="1"/>
</dbReference>